<dbReference type="PROSITE" id="PS50995">
    <property type="entry name" value="HTH_MARR_2"/>
    <property type="match status" value="1"/>
</dbReference>
<sequence>MKELNNILKTNANLSLPQATVINIFHSSIWIKDDFLLQLKPYELSLEQFNVLRILRGQKGNAINLQDIQERMISKMSNTTRLVDKLIKKKFVKRTICKTNRRKVEILITDLGLETLKIVDPIIDETEKNITKNLTQEELTQLNTLLIKLKNK</sequence>
<evidence type="ECO:0000259" key="1">
    <source>
        <dbReference type="PROSITE" id="PS50995"/>
    </source>
</evidence>
<organism evidence="2 3">
    <name type="scientific">Winogradskyella eximia</name>
    <dbReference type="NCBI Taxonomy" id="262006"/>
    <lineage>
        <taxon>Bacteria</taxon>
        <taxon>Pseudomonadati</taxon>
        <taxon>Bacteroidota</taxon>
        <taxon>Flavobacteriia</taxon>
        <taxon>Flavobacteriales</taxon>
        <taxon>Flavobacteriaceae</taxon>
        <taxon>Winogradskyella</taxon>
    </lineage>
</organism>
<name>A0A3D9H2V0_9FLAO</name>
<dbReference type="PRINTS" id="PR00598">
    <property type="entry name" value="HTHMARR"/>
</dbReference>
<dbReference type="PANTHER" id="PTHR33164">
    <property type="entry name" value="TRANSCRIPTIONAL REGULATOR, MARR FAMILY"/>
    <property type="match status" value="1"/>
</dbReference>
<dbReference type="InterPro" id="IPR039422">
    <property type="entry name" value="MarR/SlyA-like"/>
</dbReference>
<dbReference type="AlphaFoldDB" id="A0A3D9H2V0"/>
<dbReference type="GO" id="GO:0003700">
    <property type="term" value="F:DNA-binding transcription factor activity"/>
    <property type="evidence" value="ECO:0007669"/>
    <property type="project" value="InterPro"/>
</dbReference>
<reference evidence="2 3" key="1">
    <citation type="submission" date="2018-07" db="EMBL/GenBank/DDBJ databases">
        <title>Genomic Encyclopedia of Type Strains, Phase III (KMG-III): the genomes of soil and plant-associated and newly described type strains.</title>
        <authorList>
            <person name="Whitman W."/>
        </authorList>
    </citation>
    <scope>NUCLEOTIDE SEQUENCE [LARGE SCALE GENOMIC DNA]</scope>
    <source>
        <strain evidence="2 3">CECT 7946</strain>
    </source>
</reference>
<feature type="domain" description="HTH marR-type" evidence="1">
    <location>
        <begin position="1"/>
        <end position="151"/>
    </location>
</feature>
<dbReference type="GO" id="GO:0006950">
    <property type="term" value="P:response to stress"/>
    <property type="evidence" value="ECO:0007669"/>
    <property type="project" value="TreeGrafter"/>
</dbReference>
<dbReference type="InterPro" id="IPR000835">
    <property type="entry name" value="HTH_MarR-typ"/>
</dbReference>
<evidence type="ECO:0000313" key="3">
    <source>
        <dbReference type="Proteomes" id="UP000256980"/>
    </source>
</evidence>
<dbReference type="Gene3D" id="1.10.10.10">
    <property type="entry name" value="Winged helix-like DNA-binding domain superfamily/Winged helix DNA-binding domain"/>
    <property type="match status" value="1"/>
</dbReference>
<dbReference type="PANTHER" id="PTHR33164:SF43">
    <property type="entry name" value="HTH-TYPE TRANSCRIPTIONAL REPRESSOR YETL"/>
    <property type="match status" value="1"/>
</dbReference>
<comment type="caution">
    <text evidence="2">The sequence shown here is derived from an EMBL/GenBank/DDBJ whole genome shotgun (WGS) entry which is preliminary data.</text>
</comment>
<dbReference type="Pfam" id="PF01047">
    <property type="entry name" value="MarR"/>
    <property type="match status" value="1"/>
</dbReference>
<protein>
    <submittedName>
        <fullName evidence="2">MarR family transcriptional regulator</fullName>
    </submittedName>
</protein>
<dbReference type="InterPro" id="IPR036388">
    <property type="entry name" value="WH-like_DNA-bd_sf"/>
</dbReference>
<dbReference type="SUPFAM" id="SSF46785">
    <property type="entry name" value="Winged helix' DNA-binding domain"/>
    <property type="match status" value="1"/>
</dbReference>
<dbReference type="RefSeq" id="WP_115817236.1">
    <property type="nucleotide sequence ID" value="NZ_QRDV01000004.1"/>
</dbReference>
<accession>A0A3D9H2V0</accession>
<gene>
    <name evidence="2" type="ORF">DFQ10_1044</name>
</gene>
<dbReference type="InterPro" id="IPR036390">
    <property type="entry name" value="WH_DNA-bd_sf"/>
</dbReference>
<keyword evidence="3" id="KW-1185">Reference proteome</keyword>
<dbReference type="EMBL" id="QRDV01000004">
    <property type="protein sequence ID" value="RED43815.1"/>
    <property type="molecule type" value="Genomic_DNA"/>
</dbReference>
<proteinExistence type="predicted"/>
<dbReference type="Proteomes" id="UP000256980">
    <property type="component" value="Unassembled WGS sequence"/>
</dbReference>
<dbReference type="SMART" id="SM00347">
    <property type="entry name" value="HTH_MARR"/>
    <property type="match status" value="1"/>
</dbReference>
<evidence type="ECO:0000313" key="2">
    <source>
        <dbReference type="EMBL" id="RED43815.1"/>
    </source>
</evidence>
<dbReference type="OrthoDB" id="763883at2"/>